<reference evidence="10" key="1">
    <citation type="submission" date="2022-12" db="EMBL/GenBank/DDBJ databases">
        <title>Paracoccus onchidii sp. nov., isolated from a marine invertebrate from the South China Sea.</title>
        <authorList>
            <person name="Xu S."/>
            <person name="Liu Z."/>
            <person name="Xu Y."/>
        </authorList>
    </citation>
    <scope>NUCLEOTIDE SEQUENCE</scope>
    <source>
        <strain evidence="10">Z330</strain>
    </source>
</reference>
<keyword evidence="3" id="KW-0547">Nucleotide-binding</keyword>
<dbReference type="SUPFAM" id="SSF52540">
    <property type="entry name" value="P-loop containing nucleoside triphosphate hydrolases"/>
    <property type="match status" value="1"/>
</dbReference>
<dbReference type="InterPro" id="IPR003439">
    <property type="entry name" value="ABC_transporter-like_ATP-bd"/>
</dbReference>
<dbReference type="Proteomes" id="UP001165641">
    <property type="component" value="Unassembled WGS sequence"/>
</dbReference>
<dbReference type="PROSITE" id="PS00211">
    <property type="entry name" value="ABC_TRANSPORTER_1"/>
    <property type="match status" value="1"/>
</dbReference>
<dbReference type="InterPro" id="IPR036640">
    <property type="entry name" value="ABC1_TM_sf"/>
</dbReference>
<dbReference type="GO" id="GO:0005524">
    <property type="term" value="F:ATP binding"/>
    <property type="evidence" value="ECO:0007669"/>
    <property type="project" value="UniProtKB-KW"/>
</dbReference>
<evidence type="ECO:0000256" key="3">
    <source>
        <dbReference type="ARBA" id="ARBA00022741"/>
    </source>
</evidence>
<dbReference type="PANTHER" id="PTHR24221:SF590">
    <property type="entry name" value="COMPONENT LINKED WITH THE ASSEMBLY OF CYTOCHROME' TRANSPORT TRANSMEMBRANE ATP-BINDING PROTEIN ABC TRANSPORTER CYDD-RELATED"/>
    <property type="match status" value="1"/>
</dbReference>
<accession>A0ABT4ZGM6</accession>
<evidence type="ECO:0000256" key="7">
    <source>
        <dbReference type="SAM" id="Phobius"/>
    </source>
</evidence>
<dbReference type="InterPro" id="IPR039421">
    <property type="entry name" value="Type_1_exporter"/>
</dbReference>
<organism evidence="10 11">
    <name type="scientific">Paracoccus onchidii</name>
    <dbReference type="NCBI Taxonomy" id="3017813"/>
    <lineage>
        <taxon>Bacteria</taxon>
        <taxon>Pseudomonadati</taxon>
        <taxon>Pseudomonadota</taxon>
        <taxon>Alphaproteobacteria</taxon>
        <taxon>Rhodobacterales</taxon>
        <taxon>Paracoccaceae</taxon>
        <taxon>Paracoccus</taxon>
    </lineage>
</organism>
<dbReference type="InterPro" id="IPR003593">
    <property type="entry name" value="AAA+_ATPase"/>
</dbReference>
<dbReference type="PROSITE" id="PS50893">
    <property type="entry name" value="ABC_TRANSPORTER_2"/>
    <property type="match status" value="1"/>
</dbReference>
<keyword evidence="5 7" id="KW-1133">Transmembrane helix</keyword>
<sequence>MLLTIWVMVAGIALLSLSGWFIVAAGMAGLAGTGAVFDVFRPSAGIRFLAMARTAGRYGERLLSHDATLKVLTSLRVRLLVGMSRENHAMLLRLRSGKALNRLTADIDALDGVAIRVVFPVLGAAFAALATFAGLWFLVGPLVSVWAVGSHVFGGALVLFWGGWAGAHLSERAEDLSQDLRAGVIDHLRGRLTLISAGRLRDNMAVLGRIDAAARAAMMKQAGIEWRVAAGLQLVALSSLVGTILISGRLLSDGHIGAAQAALAIFAALALAELGGAIQRGVFELGRMRAAARRVAPGLSGAPLDPQIVGNEDGLAMPGSELTGLALTGLDLCPAPGTGTIVENFNLVVSAGETVALIGASGSGKTSLLNAIAGLIPVSRGQISTGGRLGYLPQRPALMAGTIRDALHLAAPDSDDRDKALIMAVCAFPVDLDYRLGESGSGLSGGEQRRLALARVLIQRPAILLLDEPTEGLDHATAESVLHGVRAWLPDAAILIAAHRPAERQAADRVISL</sequence>
<comment type="caution">
    <text evidence="10">The sequence shown here is derived from an EMBL/GenBank/DDBJ whole genome shotgun (WGS) entry which is preliminary data.</text>
</comment>
<dbReference type="PANTHER" id="PTHR24221">
    <property type="entry name" value="ATP-BINDING CASSETTE SUB-FAMILY B"/>
    <property type="match status" value="1"/>
</dbReference>
<dbReference type="Gene3D" id="1.20.1560.10">
    <property type="entry name" value="ABC transporter type 1, transmembrane domain"/>
    <property type="match status" value="1"/>
</dbReference>
<evidence type="ECO:0000256" key="1">
    <source>
        <dbReference type="ARBA" id="ARBA00004651"/>
    </source>
</evidence>
<feature type="transmembrane region" description="Helical" evidence="7">
    <location>
        <begin position="6"/>
        <end position="37"/>
    </location>
</feature>
<keyword evidence="2 7" id="KW-0812">Transmembrane</keyword>
<dbReference type="Pfam" id="PF00005">
    <property type="entry name" value="ABC_tran"/>
    <property type="match status" value="1"/>
</dbReference>
<dbReference type="InterPro" id="IPR011527">
    <property type="entry name" value="ABC1_TM_dom"/>
</dbReference>
<evidence type="ECO:0000313" key="10">
    <source>
        <dbReference type="EMBL" id="MDB6178507.1"/>
    </source>
</evidence>
<feature type="transmembrane region" description="Helical" evidence="7">
    <location>
        <begin position="257"/>
        <end position="278"/>
    </location>
</feature>
<evidence type="ECO:0000256" key="6">
    <source>
        <dbReference type="ARBA" id="ARBA00023136"/>
    </source>
</evidence>
<evidence type="ECO:0000259" key="8">
    <source>
        <dbReference type="PROSITE" id="PS50893"/>
    </source>
</evidence>
<evidence type="ECO:0000259" key="9">
    <source>
        <dbReference type="PROSITE" id="PS50929"/>
    </source>
</evidence>
<keyword evidence="6 7" id="KW-0472">Membrane</keyword>
<evidence type="ECO:0000256" key="2">
    <source>
        <dbReference type="ARBA" id="ARBA00022692"/>
    </source>
</evidence>
<evidence type="ECO:0000256" key="4">
    <source>
        <dbReference type="ARBA" id="ARBA00022840"/>
    </source>
</evidence>
<dbReference type="InterPro" id="IPR017871">
    <property type="entry name" value="ABC_transporter-like_CS"/>
</dbReference>
<proteinExistence type="predicted"/>
<dbReference type="PROSITE" id="PS50929">
    <property type="entry name" value="ABC_TM1F"/>
    <property type="match status" value="1"/>
</dbReference>
<dbReference type="RefSeq" id="WP_271889625.1">
    <property type="nucleotide sequence ID" value="NZ_JAQBIE010000017.1"/>
</dbReference>
<feature type="transmembrane region" description="Helical" evidence="7">
    <location>
        <begin position="145"/>
        <end position="167"/>
    </location>
</feature>
<dbReference type="SUPFAM" id="SSF90123">
    <property type="entry name" value="ABC transporter transmembrane region"/>
    <property type="match status" value="1"/>
</dbReference>
<dbReference type="Gene3D" id="3.40.50.300">
    <property type="entry name" value="P-loop containing nucleotide triphosphate hydrolases"/>
    <property type="match status" value="1"/>
</dbReference>
<feature type="transmembrane region" description="Helical" evidence="7">
    <location>
        <begin position="228"/>
        <end position="251"/>
    </location>
</feature>
<evidence type="ECO:0000256" key="5">
    <source>
        <dbReference type="ARBA" id="ARBA00022989"/>
    </source>
</evidence>
<keyword evidence="4 10" id="KW-0067">ATP-binding</keyword>
<name>A0ABT4ZGM6_9RHOB</name>
<gene>
    <name evidence="10" type="ORF">PAF17_13470</name>
</gene>
<dbReference type="SMART" id="SM00382">
    <property type="entry name" value="AAA"/>
    <property type="match status" value="1"/>
</dbReference>
<comment type="subcellular location">
    <subcellularLocation>
        <location evidence="1">Cell membrane</location>
        <topology evidence="1">Multi-pass membrane protein</topology>
    </subcellularLocation>
</comment>
<feature type="domain" description="ABC transporter" evidence="8">
    <location>
        <begin position="327"/>
        <end position="513"/>
    </location>
</feature>
<evidence type="ECO:0000313" key="11">
    <source>
        <dbReference type="Proteomes" id="UP001165641"/>
    </source>
</evidence>
<feature type="domain" description="ABC transmembrane type-1" evidence="9">
    <location>
        <begin position="1"/>
        <end position="273"/>
    </location>
</feature>
<feature type="transmembrane region" description="Helical" evidence="7">
    <location>
        <begin position="117"/>
        <end position="139"/>
    </location>
</feature>
<dbReference type="InterPro" id="IPR027417">
    <property type="entry name" value="P-loop_NTPase"/>
</dbReference>
<dbReference type="EMBL" id="JAQBIE010000017">
    <property type="protein sequence ID" value="MDB6178507.1"/>
    <property type="molecule type" value="Genomic_DNA"/>
</dbReference>
<protein>
    <submittedName>
        <fullName evidence="10">ATP-binding cassette domain-containing protein</fullName>
    </submittedName>
</protein>
<keyword evidence="11" id="KW-1185">Reference proteome</keyword>